<dbReference type="NCBIfam" id="TIGR01549">
    <property type="entry name" value="HAD-SF-IA-v1"/>
    <property type="match status" value="1"/>
</dbReference>
<evidence type="ECO:0008006" key="3">
    <source>
        <dbReference type="Google" id="ProtNLM"/>
    </source>
</evidence>
<dbReference type="InterPro" id="IPR050155">
    <property type="entry name" value="HAD-like_hydrolase_sf"/>
</dbReference>
<evidence type="ECO:0000313" key="2">
    <source>
        <dbReference type="Proteomes" id="UP000664357"/>
    </source>
</evidence>
<evidence type="ECO:0000313" key="1">
    <source>
        <dbReference type="EMBL" id="MEO1770856.1"/>
    </source>
</evidence>
<accession>A0ABV0EQF7</accession>
<dbReference type="PANTHER" id="PTHR43434">
    <property type="entry name" value="PHOSPHOGLYCOLATE PHOSPHATASE"/>
    <property type="match status" value="1"/>
</dbReference>
<protein>
    <recommendedName>
        <fullName evidence="3">Phosphoglycolate phosphatase</fullName>
    </recommendedName>
</protein>
<dbReference type="InterPro" id="IPR023198">
    <property type="entry name" value="PGP-like_dom2"/>
</dbReference>
<sequence>MKNFIWDFDGTLYDTYPVMMDALMQALQDFKVEAERHQVYEMIKAESIRYLIEQQNLPEDSFNRVFHQYENQILKDSFPFSDAKQTLENLKLRGGRHFIVTHRTVEATWKLLKRDFLDNLIEDIIGSDSGYPRKPDPTSLNALIKNYGLDRKETIMIGDRKLDIEAGENAQIATCFYNRDHLDTQVNATYTITHLKEISSLFHQ</sequence>
<dbReference type="Gene3D" id="1.10.150.240">
    <property type="entry name" value="Putative phosphatase, domain 2"/>
    <property type="match status" value="1"/>
</dbReference>
<dbReference type="SFLD" id="SFLDG01129">
    <property type="entry name" value="C1.5:_HAD__Beta-PGM__Phosphata"/>
    <property type="match status" value="1"/>
</dbReference>
<name>A0ABV0EQF7_9ENTE</name>
<organism evidence="1 2">
    <name type="scientific">Candidatus Enterococcus ferrettii</name>
    <dbReference type="NCBI Taxonomy" id="2815324"/>
    <lineage>
        <taxon>Bacteria</taxon>
        <taxon>Bacillati</taxon>
        <taxon>Bacillota</taxon>
        <taxon>Bacilli</taxon>
        <taxon>Lactobacillales</taxon>
        <taxon>Enterococcaceae</taxon>
        <taxon>Enterococcus</taxon>
    </lineage>
</organism>
<dbReference type="EMBL" id="JAFREL020000002">
    <property type="protein sequence ID" value="MEO1770856.1"/>
    <property type="molecule type" value="Genomic_DNA"/>
</dbReference>
<gene>
    <name evidence="1" type="ORF">JZO67_002809</name>
</gene>
<dbReference type="PANTHER" id="PTHR43434:SF25">
    <property type="entry name" value="PHOSPHOGLYCOLATE PHOSPHATASE"/>
    <property type="match status" value="1"/>
</dbReference>
<comment type="caution">
    <text evidence="1">The sequence shown here is derived from an EMBL/GenBank/DDBJ whole genome shotgun (WGS) entry which is preliminary data.</text>
</comment>
<dbReference type="InterPro" id="IPR036412">
    <property type="entry name" value="HAD-like_sf"/>
</dbReference>
<dbReference type="Gene3D" id="3.40.50.1000">
    <property type="entry name" value="HAD superfamily/HAD-like"/>
    <property type="match status" value="1"/>
</dbReference>
<dbReference type="SFLD" id="SFLDS00003">
    <property type="entry name" value="Haloacid_Dehalogenase"/>
    <property type="match status" value="1"/>
</dbReference>
<dbReference type="Proteomes" id="UP000664357">
    <property type="component" value="Unassembled WGS sequence"/>
</dbReference>
<reference evidence="1 2" key="1">
    <citation type="submission" date="2024-02" db="EMBL/GenBank/DDBJ databases">
        <title>The Genome Sequence of Enterococcus sp. DIV0159.</title>
        <authorList>
            <person name="Earl A."/>
            <person name="Manson A."/>
            <person name="Gilmore M."/>
            <person name="Sanders J."/>
            <person name="Shea T."/>
            <person name="Howe W."/>
            <person name="Livny J."/>
            <person name="Cuomo C."/>
            <person name="Neafsey D."/>
            <person name="Birren B."/>
        </authorList>
    </citation>
    <scope>NUCLEOTIDE SEQUENCE [LARGE SCALE GENOMIC DNA]</scope>
    <source>
        <strain evidence="1 2">665A</strain>
    </source>
</reference>
<dbReference type="SUPFAM" id="SSF56784">
    <property type="entry name" value="HAD-like"/>
    <property type="match status" value="1"/>
</dbReference>
<keyword evidence="2" id="KW-1185">Reference proteome</keyword>
<dbReference type="InterPro" id="IPR023214">
    <property type="entry name" value="HAD_sf"/>
</dbReference>
<proteinExistence type="predicted"/>
<dbReference type="RefSeq" id="WP_207703305.1">
    <property type="nucleotide sequence ID" value="NZ_JAFREL020000002.1"/>
</dbReference>
<dbReference type="InterPro" id="IPR006439">
    <property type="entry name" value="HAD-SF_hydro_IA"/>
</dbReference>
<dbReference type="Pfam" id="PF13419">
    <property type="entry name" value="HAD_2"/>
    <property type="match status" value="1"/>
</dbReference>
<dbReference type="InterPro" id="IPR041492">
    <property type="entry name" value="HAD_2"/>
</dbReference>